<evidence type="ECO:0000256" key="5">
    <source>
        <dbReference type="RuleBase" id="RU363041"/>
    </source>
</evidence>
<evidence type="ECO:0000256" key="2">
    <source>
        <dbReference type="ARBA" id="ARBA00022692"/>
    </source>
</evidence>
<keyword evidence="4" id="KW-0472">Membrane</keyword>
<gene>
    <name evidence="6" type="ORF">J2S41_002857</name>
</gene>
<protein>
    <recommendedName>
        <fullName evidence="5">Probable membrane transporter protein</fullName>
    </recommendedName>
</protein>
<dbReference type="InterPro" id="IPR002781">
    <property type="entry name" value="TM_pro_TauE-like"/>
</dbReference>
<keyword evidence="7" id="KW-1185">Reference proteome</keyword>
<reference evidence="6" key="1">
    <citation type="submission" date="2023-07" db="EMBL/GenBank/DDBJ databases">
        <title>Sequencing the genomes of 1000 actinobacteria strains.</title>
        <authorList>
            <person name="Klenk H.-P."/>
        </authorList>
    </citation>
    <scope>NUCLEOTIDE SEQUENCE</scope>
    <source>
        <strain evidence="6">DSM 44707</strain>
    </source>
</reference>
<comment type="subcellular location">
    <subcellularLocation>
        <location evidence="5">Cell membrane</location>
        <topology evidence="5">Multi-pass membrane protein</topology>
    </subcellularLocation>
    <subcellularLocation>
        <location evidence="1">Membrane</location>
        <topology evidence="1">Multi-pass membrane protein</topology>
    </subcellularLocation>
</comment>
<dbReference type="EMBL" id="JAVDYB010000001">
    <property type="protein sequence ID" value="MDR7276079.1"/>
    <property type="molecule type" value="Genomic_DNA"/>
</dbReference>
<name>A0AAE3YLL0_9ACTN</name>
<evidence type="ECO:0000256" key="4">
    <source>
        <dbReference type="ARBA" id="ARBA00023136"/>
    </source>
</evidence>
<comment type="similarity">
    <text evidence="5">Belongs to the 4-toluene sulfonate uptake permease (TSUP) (TC 2.A.102) family.</text>
</comment>
<dbReference type="AlphaFoldDB" id="A0AAE3YLL0"/>
<keyword evidence="3" id="KW-1133">Transmembrane helix</keyword>
<evidence type="ECO:0000256" key="1">
    <source>
        <dbReference type="ARBA" id="ARBA00004141"/>
    </source>
</evidence>
<evidence type="ECO:0000313" key="7">
    <source>
        <dbReference type="Proteomes" id="UP001183643"/>
    </source>
</evidence>
<organism evidence="6 7">
    <name type="scientific">Catenuloplanes atrovinosus</name>
    <dbReference type="NCBI Taxonomy" id="137266"/>
    <lineage>
        <taxon>Bacteria</taxon>
        <taxon>Bacillati</taxon>
        <taxon>Actinomycetota</taxon>
        <taxon>Actinomycetes</taxon>
        <taxon>Micromonosporales</taxon>
        <taxon>Micromonosporaceae</taxon>
        <taxon>Catenuloplanes</taxon>
    </lineage>
</organism>
<keyword evidence="5" id="KW-1003">Cell membrane</keyword>
<proteinExistence type="inferred from homology"/>
<comment type="caution">
    <text evidence="6">The sequence shown here is derived from an EMBL/GenBank/DDBJ whole genome shotgun (WGS) entry which is preliminary data.</text>
</comment>
<dbReference type="Pfam" id="PF01925">
    <property type="entry name" value="TauE"/>
    <property type="match status" value="1"/>
</dbReference>
<sequence length="110" mass="11300">MTDADVSINYGGGVIEALAVLAAGFRAGMINVVVGSGTLVTFPTLLFFGYPPLVANIVNNLGPVGGGITGTLGYRRELSAHAPVLRRLLPASLAGGLMSAGCRRRSRCAR</sequence>
<keyword evidence="2" id="KW-0812">Transmembrane</keyword>
<accession>A0AAE3YLL0</accession>
<evidence type="ECO:0000313" key="6">
    <source>
        <dbReference type="EMBL" id="MDR7276079.1"/>
    </source>
</evidence>
<dbReference type="GO" id="GO:0005886">
    <property type="term" value="C:plasma membrane"/>
    <property type="evidence" value="ECO:0007669"/>
    <property type="project" value="UniProtKB-SubCell"/>
</dbReference>
<evidence type="ECO:0000256" key="3">
    <source>
        <dbReference type="ARBA" id="ARBA00022989"/>
    </source>
</evidence>
<dbReference type="RefSeq" id="WP_310367893.1">
    <property type="nucleotide sequence ID" value="NZ_JAVDYB010000001.1"/>
</dbReference>
<dbReference type="Proteomes" id="UP001183643">
    <property type="component" value="Unassembled WGS sequence"/>
</dbReference>